<proteinExistence type="predicted"/>
<dbReference type="InterPro" id="IPR021861">
    <property type="entry name" value="THO_THOC1"/>
</dbReference>
<evidence type="ECO:0000259" key="2">
    <source>
        <dbReference type="PROSITE" id="PS50017"/>
    </source>
</evidence>
<dbReference type="PROSITE" id="PS50017">
    <property type="entry name" value="DEATH_DOMAIN"/>
    <property type="match status" value="1"/>
</dbReference>
<dbReference type="Gene3D" id="1.10.533.10">
    <property type="entry name" value="Death Domain, Fas"/>
    <property type="match status" value="1"/>
</dbReference>
<dbReference type="SUPFAM" id="SSF47986">
    <property type="entry name" value="DEATH domain"/>
    <property type="match status" value="1"/>
</dbReference>
<dbReference type="PANTHER" id="PTHR13265">
    <property type="entry name" value="THO COMPLEX SUBUNIT 1"/>
    <property type="match status" value="1"/>
</dbReference>
<accession>A0A1A9X2K4</accession>
<evidence type="ECO:0000256" key="1">
    <source>
        <dbReference type="SAM" id="MobiDB-lite"/>
    </source>
</evidence>
<organism evidence="3 4">
    <name type="scientific">Glossina brevipalpis</name>
    <dbReference type="NCBI Taxonomy" id="37001"/>
    <lineage>
        <taxon>Eukaryota</taxon>
        <taxon>Metazoa</taxon>
        <taxon>Ecdysozoa</taxon>
        <taxon>Arthropoda</taxon>
        <taxon>Hexapoda</taxon>
        <taxon>Insecta</taxon>
        <taxon>Pterygota</taxon>
        <taxon>Neoptera</taxon>
        <taxon>Endopterygota</taxon>
        <taxon>Diptera</taxon>
        <taxon>Brachycera</taxon>
        <taxon>Muscomorpha</taxon>
        <taxon>Hippoboscoidea</taxon>
        <taxon>Glossinidae</taxon>
        <taxon>Glossina</taxon>
    </lineage>
</organism>
<feature type="domain" description="Death" evidence="2">
    <location>
        <begin position="612"/>
        <end position="685"/>
    </location>
</feature>
<evidence type="ECO:0000313" key="3">
    <source>
        <dbReference type="EnsemblMetazoa" id="GBRI041991-PA"/>
    </source>
</evidence>
<feature type="region of interest" description="Disordered" evidence="1">
    <location>
        <begin position="556"/>
        <end position="605"/>
    </location>
</feature>
<keyword evidence="4" id="KW-1185">Reference proteome</keyword>
<dbReference type="SMART" id="SM00005">
    <property type="entry name" value="DEATH"/>
    <property type="match status" value="1"/>
</dbReference>
<dbReference type="VEuPathDB" id="VectorBase:GBRI041991"/>
<dbReference type="InterPro" id="IPR000488">
    <property type="entry name" value="Death_dom"/>
</dbReference>
<dbReference type="AlphaFoldDB" id="A0A1A9X2K4"/>
<feature type="compositionally biased region" description="Acidic residues" evidence="1">
    <location>
        <begin position="565"/>
        <end position="582"/>
    </location>
</feature>
<dbReference type="Pfam" id="PF00531">
    <property type="entry name" value="Death"/>
    <property type="match status" value="1"/>
</dbReference>
<dbReference type="GO" id="GO:0006406">
    <property type="term" value="P:mRNA export from nucleus"/>
    <property type="evidence" value="ECO:0007669"/>
    <property type="project" value="TreeGrafter"/>
</dbReference>
<dbReference type="Pfam" id="PF11957">
    <property type="entry name" value="efThoc1"/>
    <property type="match status" value="1"/>
</dbReference>
<dbReference type="GO" id="GO:0007165">
    <property type="term" value="P:signal transduction"/>
    <property type="evidence" value="ECO:0007669"/>
    <property type="project" value="InterPro"/>
</dbReference>
<dbReference type="Proteomes" id="UP000091820">
    <property type="component" value="Unassembled WGS sequence"/>
</dbReference>
<dbReference type="InterPro" id="IPR011029">
    <property type="entry name" value="DEATH-like_dom_sf"/>
</dbReference>
<protein>
    <recommendedName>
        <fullName evidence="2">Death domain-containing protein</fullName>
    </recommendedName>
</protein>
<dbReference type="STRING" id="37001.A0A1A9X2K4"/>
<feature type="compositionally biased region" description="Basic and acidic residues" evidence="1">
    <location>
        <begin position="583"/>
        <end position="593"/>
    </location>
</feature>
<dbReference type="GO" id="GO:0000445">
    <property type="term" value="C:THO complex part of transcription export complex"/>
    <property type="evidence" value="ECO:0007669"/>
    <property type="project" value="TreeGrafter"/>
</dbReference>
<reference evidence="3" key="2">
    <citation type="submission" date="2020-05" db="UniProtKB">
        <authorList>
            <consortium name="EnsemblMetazoa"/>
        </authorList>
    </citation>
    <scope>IDENTIFICATION</scope>
    <source>
        <strain evidence="3">IAEA</strain>
    </source>
</reference>
<dbReference type="PANTHER" id="PTHR13265:SF0">
    <property type="entry name" value="HPR1"/>
    <property type="match status" value="1"/>
</dbReference>
<evidence type="ECO:0000313" key="4">
    <source>
        <dbReference type="Proteomes" id="UP000091820"/>
    </source>
</evidence>
<reference evidence="4" key="1">
    <citation type="submission" date="2014-03" db="EMBL/GenBank/DDBJ databases">
        <authorList>
            <person name="Aksoy S."/>
            <person name="Warren W."/>
            <person name="Wilson R.K."/>
        </authorList>
    </citation>
    <scope>NUCLEOTIDE SEQUENCE [LARGE SCALE GENOMIC DNA]</scope>
    <source>
        <strain evidence="4">IAEA</strain>
    </source>
</reference>
<sequence>MNKIVEKSVDFSGLHAAFAKSLEEAFNSRDVQVLRKSYDNFTANSDHDKKSPMDQAFREMLMFKLSDDLEKVGALVKLSVEAVRAEIVSITIPVVLLGDIFETVTLDKCERIFNYVEEMVEVWKEEVFFSSCKNNILRMCNDLLRRLSRAQNTVFCGRILLFLSKFFPFSERSGLNIVSEFNLDNVTEYGVNGKDLDDTLEDIEDIPIRIDYNLYCKFWSLQDFFRNPNQCYSKASWKMFQTHATTVLESFGSFKLEDPRPGSTSNDDFTNEGANDKMDVDLNISDSLMKKEIEQSVRQAENFFAKFLTNPKLLALQLSDANFRRAVLVQFLILFQYLQITVKFKAESNTLTPTQSDFIKETETKVYQLLEETPPNGKRFARTVQHMLTREEMWNNWKNEGCKEFKKPDEAVATEPPPAKRERKPLGDCLRDASRQGKFFLGNDVLTRLWNYSPDNLQACKSEERNFLPQVESYLESSRDKNDTSFEWRALRLLARQSPHFFTFVNSPSYKISDYLDAVRKRLAKERLDAAKQIPGALANNGNNTENIMNSAETNEQETVALQEQEGEPNEEGELEDEDEHNDLEKPDEDNNAHSKPLTANKEQVEELAPLIGDDWKKLGKKLGYTADEMLYFETEHPDRDGGCVAMLVNWFLDDDDDDASLDNLAYVLEGLEINTAAKAVKALIERLLKAKLREDELTESTKDKNV</sequence>
<dbReference type="EnsemblMetazoa" id="GBRI041991-RA">
    <property type="protein sequence ID" value="GBRI041991-PA"/>
    <property type="gene ID" value="GBRI041991"/>
</dbReference>
<name>A0A1A9X2K4_9MUSC</name>
<dbReference type="CDD" id="cd01670">
    <property type="entry name" value="Death"/>
    <property type="match status" value="1"/>
</dbReference>